<name>A0A251XKJ0_CLAMM</name>
<organism evidence="1 2">
    <name type="scientific">Clavibacter michiganensis subsp. michiganensis</name>
    <dbReference type="NCBI Taxonomy" id="33013"/>
    <lineage>
        <taxon>Bacteria</taxon>
        <taxon>Bacillati</taxon>
        <taxon>Actinomycetota</taxon>
        <taxon>Actinomycetes</taxon>
        <taxon>Micrococcales</taxon>
        <taxon>Microbacteriaceae</taxon>
        <taxon>Clavibacter</taxon>
    </lineage>
</organism>
<gene>
    <name evidence="1" type="ORF">CMMCAS07_03015</name>
</gene>
<dbReference type="EMBL" id="MDHH01000001">
    <property type="protein sequence ID" value="OUE03890.1"/>
    <property type="molecule type" value="Genomic_DNA"/>
</dbReference>
<evidence type="ECO:0000313" key="1">
    <source>
        <dbReference type="EMBL" id="OUE03890.1"/>
    </source>
</evidence>
<dbReference type="AlphaFoldDB" id="A0A251XKJ0"/>
<dbReference type="Proteomes" id="UP000195062">
    <property type="component" value="Unassembled WGS sequence"/>
</dbReference>
<protein>
    <submittedName>
        <fullName evidence="1">Uncharacterized protein</fullName>
    </submittedName>
</protein>
<sequence>MEQSAAVNCSPVWHAPRKVVPSPLAYAIADPSRYGSAPAVVPSGSPANAGFSGAMPVSMTPMTAPSPAFS</sequence>
<evidence type="ECO:0000313" key="2">
    <source>
        <dbReference type="Proteomes" id="UP000195062"/>
    </source>
</evidence>
<keyword evidence="2" id="KW-1185">Reference proteome</keyword>
<comment type="caution">
    <text evidence="1">The sequence shown here is derived from an EMBL/GenBank/DDBJ whole genome shotgun (WGS) entry which is preliminary data.</text>
</comment>
<reference evidence="1 2" key="1">
    <citation type="submission" date="2016-08" db="EMBL/GenBank/DDBJ databases">
        <title>Genome sequence of Clavibacter michiganensis subsp. michiganensis strain CASJ007.</title>
        <authorList>
            <person name="Thapa S.P."/>
            <person name="Coaker G."/>
        </authorList>
    </citation>
    <scope>NUCLEOTIDE SEQUENCE [LARGE SCALE GENOMIC DNA]</scope>
    <source>
        <strain evidence="1">CASJ007</strain>
    </source>
</reference>
<proteinExistence type="predicted"/>
<accession>A0A251XKJ0</accession>